<dbReference type="GO" id="GO:0003988">
    <property type="term" value="F:acetyl-CoA C-acyltransferase activity"/>
    <property type="evidence" value="ECO:0007669"/>
    <property type="project" value="UniProtKB-ARBA"/>
</dbReference>
<evidence type="ECO:0000313" key="3">
    <source>
        <dbReference type="EMBL" id="CCJ54778.1"/>
    </source>
</evidence>
<organism evidence="3 4">
    <name type="scientific">Bordetella bronchiseptica 253</name>
    <dbReference type="NCBI Taxonomy" id="568707"/>
    <lineage>
        <taxon>Bacteria</taxon>
        <taxon>Pseudomonadati</taxon>
        <taxon>Pseudomonadota</taxon>
        <taxon>Betaproteobacteria</taxon>
        <taxon>Burkholderiales</taxon>
        <taxon>Alcaligenaceae</taxon>
        <taxon>Bordetella</taxon>
    </lineage>
</organism>
<feature type="domain" description="Thiolase N-terminal" evidence="1">
    <location>
        <begin position="17"/>
        <end position="192"/>
    </location>
</feature>
<protein>
    <recommendedName>
        <fullName evidence="5">Thiolase</fullName>
    </recommendedName>
</protein>
<dbReference type="SUPFAM" id="SSF53901">
    <property type="entry name" value="Thiolase-like"/>
    <property type="match status" value="2"/>
</dbReference>
<dbReference type="InterPro" id="IPR002155">
    <property type="entry name" value="Thiolase"/>
</dbReference>
<dbReference type="Proteomes" id="UP000007564">
    <property type="component" value="Chromosome"/>
</dbReference>
<dbReference type="RefSeq" id="WP_015064595.1">
    <property type="nucleotide sequence ID" value="NC_019382.1"/>
</dbReference>
<accession>A0A0C6P8W0</accession>
<dbReference type="PIRSF" id="PIRSF000429">
    <property type="entry name" value="Ac-CoA_Ac_transf"/>
    <property type="match status" value="1"/>
</dbReference>
<dbReference type="InterPro" id="IPR020616">
    <property type="entry name" value="Thiolase_N"/>
</dbReference>
<evidence type="ECO:0000259" key="1">
    <source>
        <dbReference type="Pfam" id="PF00108"/>
    </source>
</evidence>
<dbReference type="CDD" id="cd00829">
    <property type="entry name" value="SCP-x_thiolase"/>
    <property type="match status" value="1"/>
</dbReference>
<evidence type="ECO:0008006" key="5">
    <source>
        <dbReference type="Google" id="ProtNLM"/>
    </source>
</evidence>
<sequence length="399" mass="42627">MKVGIVGVGLIPWRVRYADKTYYELALDVTKAALEDARLSPGDVDHVVWGLSDLMVAWVRQCCPSTTMQDYIGMAGKSSVHVSAGAVTGAMSVRQGMIEIMSGMSDVTLVVGSGKGMDLWDPEQNKRSSAFLKAIMLDLDTNWEVPVEPLAAANFGFAVQAHIDRYGAPTEAQMAKVSVKNHRNALANPLAQSGMELTVDEVMNSRRIAGPIKMFDCCLYSEGAAALILASEDRAREICDDPIWIEGAGASNLRSYMPDFDHLGRLPCQQQSARRAYSMAGISDPLRQLDFIETHDLLSGVELMSYAELGLCEPGQGGRLIDEGFTERSGPMPVNPSGGMIGCGHVAGCSGISRVGEIVQQLRGRAGGTQVPINQGRAIFSAIGGPGISQSCTIVLGKS</sequence>
<dbReference type="Pfam" id="PF22691">
    <property type="entry name" value="Thiolase_C_1"/>
    <property type="match status" value="1"/>
</dbReference>
<proteinExistence type="predicted"/>
<evidence type="ECO:0000259" key="2">
    <source>
        <dbReference type="Pfam" id="PF22691"/>
    </source>
</evidence>
<dbReference type="AlphaFoldDB" id="A0A0C6P8W0"/>
<dbReference type="PANTHER" id="PTHR42870:SF1">
    <property type="entry name" value="NON-SPECIFIC LIPID-TRANSFER PROTEIN-LIKE 2"/>
    <property type="match status" value="1"/>
</dbReference>
<dbReference type="Pfam" id="PF00108">
    <property type="entry name" value="Thiolase_N"/>
    <property type="match status" value="1"/>
</dbReference>
<gene>
    <name evidence="3" type="ORF">BN112_2861</name>
</gene>
<dbReference type="InterPro" id="IPR016039">
    <property type="entry name" value="Thiolase-like"/>
</dbReference>
<name>A0A0C6P8W0_BORBO</name>
<dbReference type="InterPro" id="IPR055140">
    <property type="entry name" value="Thiolase_C_2"/>
</dbReference>
<reference evidence="3 4" key="1">
    <citation type="journal article" date="2012" name="BMC Genomics">
        <title>Comparative genomics of the classical Bordetella subspecies: the evolution and exchange of virulence-associated diversity amongst closely related pathogens.</title>
        <authorList>
            <person name="Park J."/>
            <person name="Zhang Y."/>
            <person name="Buboltz A.M."/>
            <person name="Zhang X."/>
            <person name="Schuster S.C."/>
            <person name="Ahuja U."/>
            <person name="Liu M."/>
            <person name="Miller J.F."/>
            <person name="Sebaihia M."/>
            <person name="Bentley S.D."/>
            <person name="Parkhill J."/>
            <person name="Harvill E.T."/>
        </authorList>
    </citation>
    <scope>NUCLEOTIDE SEQUENCE [LARGE SCALE GENOMIC DNA]</scope>
    <source>
        <strain evidence="3 4">253</strain>
    </source>
</reference>
<dbReference type="KEGG" id="bbh:BN112_2861"/>
<dbReference type="HOGENOM" id="CLU_035425_4_0_4"/>
<dbReference type="EMBL" id="HE965806">
    <property type="protein sequence ID" value="CCJ54778.1"/>
    <property type="molecule type" value="Genomic_DNA"/>
</dbReference>
<evidence type="ECO:0000313" key="4">
    <source>
        <dbReference type="Proteomes" id="UP000007564"/>
    </source>
</evidence>
<dbReference type="Gene3D" id="3.40.47.10">
    <property type="match status" value="1"/>
</dbReference>
<dbReference type="PANTHER" id="PTHR42870">
    <property type="entry name" value="ACETYL-COA C-ACETYLTRANSFERASE"/>
    <property type="match status" value="1"/>
</dbReference>
<dbReference type="OrthoDB" id="9785768at2"/>
<feature type="domain" description="Thiolase C-terminal" evidence="2">
    <location>
        <begin position="269"/>
        <end position="397"/>
    </location>
</feature>